<dbReference type="CDD" id="cd06558">
    <property type="entry name" value="crotonase-like"/>
    <property type="match status" value="1"/>
</dbReference>
<protein>
    <recommendedName>
        <fullName evidence="3">Enoyl-CoA hydratase</fullName>
    </recommendedName>
</protein>
<evidence type="ECO:0008006" key="3">
    <source>
        <dbReference type="Google" id="ProtNLM"/>
    </source>
</evidence>
<organism evidence="1 2">
    <name type="scientific">[Emmonsia] crescens</name>
    <dbReference type="NCBI Taxonomy" id="73230"/>
    <lineage>
        <taxon>Eukaryota</taxon>
        <taxon>Fungi</taxon>
        <taxon>Dikarya</taxon>
        <taxon>Ascomycota</taxon>
        <taxon>Pezizomycotina</taxon>
        <taxon>Eurotiomycetes</taxon>
        <taxon>Eurotiomycetidae</taxon>
        <taxon>Onygenales</taxon>
        <taxon>Ajellomycetaceae</taxon>
        <taxon>Emergomyces</taxon>
    </lineage>
</organism>
<dbReference type="PANTHER" id="PTHR11941">
    <property type="entry name" value="ENOYL-COA HYDRATASE-RELATED"/>
    <property type="match status" value="1"/>
</dbReference>
<dbReference type="EMBL" id="LCZI01000874">
    <property type="protein sequence ID" value="KKZ64118.1"/>
    <property type="molecule type" value="Genomic_DNA"/>
</dbReference>
<name>A0A0G2I171_9EURO</name>
<accession>A0A0G2I171</accession>
<dbReference type="OrthoDB" id="1696280at2759"/>
<dbReference type="Proteomes" id="UP000034164">
    <property type="component" value="Unassembled WGS sequence"/>
</dbReference>
<reference evidence="2" key="1">
    <citation type="journal article" date="2015" name="PLoS Genet.">
        <title>The dynamic genome and transcriptome of the human fungal pathogen Blastomyces and close relative Emmonsia.</title>
        <authorList>
            <person name="Munoz J.F."/>
            <person name="Gauthier G.M."/>
            <person name="Desjardins C.A."/>
            <person name="Gallo J.E."/>
            <person name="Holder J."/>
            <person name="Sullivan T.D."/>
            <person name="Marty A.J."/>
            <person name="Carmen J.C."/>
            <person name="Chen Z."/>
            <person name="Ding L."/>
            <person name="Gujja S."/>
            <person name="Magrini V."/>
            <person name="Misas E."/>
            <person name="Mitreva M."/>
            <person name="Priest M."/>
            <person name="Saif S."/>
            <person name="Whiston E.A."/>
            <person name="Young S."/>
            <person name="Zeng Q."/>
            <person name="Goldman W.E."/>
            <person name="Mardis E.R."/>
            <person name="Taylor J.W."/>
            <person name="McEwen J.G."/>
            <person name="Clay O.K."/>
            <person name="Klein B.S."/>
            <person name="Cuomo C.A."/>
        </authorList>
    </citation>
    <scope>NUCLEOTIDE SEQUENCE [LARGE SCALE GENOMIC DNA]</scope>
    <source>
        <strain evidence="2">UAMH 3008</strain>
    </source>
</reference>
<dbReference type="InterPro" id="IPR029045">
    <property type="entry name" value="ClpP/crotonase-like_dom_sf"/>
</dbReference>
<dbReference type="Gene3D" id="3.90.226.10">
    <property type="entry name" value="2-enoyl-CoA Hydratase, Chain A, domain 1"/>
    <property type="match status" value="1"/>
</dbReference>
<gene>
    <name evidence="1" type="ORF">EMCG_01616</name>
</gene>
<comment type="caution">
    <text evidence="1">The sequence shown here is derived from an EMBL/GenBank/DDBJ whole genome shotgun (WGS) entry which is preliminary data.</text>
</comment>
<dbReference type="Pfam" id="PF00378">
    <property type="entry name" value="ECH_1"/>
    <property type="match status" value="1"/>
</dbReference>
<evidence type="ECO:0000313" key="2">
    <source>
        <dbReference type="Proteomes" id="UP000034164"/>
    </source>
</evidence>
<dbReference type="GO" id="GO:0006635">
    <property type="term" value="P:fatty acid beta-oxidation"/>
    <property type="evidence" value="ECO:0007669"/>
    <property type="project" value="TreeGrafter"/>
</dbReference>
<dbReference type="GO" id="GO:0004165">
    <property type="term" value="F:delta(3)-delta(2)-enoyl-CoA isomerase activity"/>
    <property type="evidence" value="ECO:0007669"/>
    <property type="project" value="TreeGrafter"/>
</dbReference>
<dbReference type="AlphaFoldDB" id="A0A0G2I171"/>
<dbReference type="PANTHER" id="PTHR11941:SF75">
    <property type="entry name" value="ENOYL-COA HYDRATASE_ISOMERASE FAMILY PROTEIN"/>
    <property type="match status" value="1"/>
</dbReference>
<evidence type="ECO:0000313" key="1">
    <source>
        <dbReference type="EMBL" id="KKZ64118.1"/>
    </source>
</evidence>
<sequence length="269" mass="30242">MASPLFTIQKAEGVLTCTQPQDAVYLLTFNFAPDNRLTEDFCQAMLLALDIIQFKYPPGVVVTTSAIQKFYSNGLDLQKAVSTKGFFENHLFALFKRLLTYPLPTVALINGHAFAGGFMTAMYHDYRIFNPSRGFLCLNEVHFGAALKPAMCSIFREKIANPAIFRVIVQEGHRFGGKEALEHDIVDALGGLDEALALIEKRKLTTLSVSGVFGQLRREMFRETYGILERCGMDAAEAEKEEEKELMVKESGLKRVEEWERREAKASKL</sequence>
<proteinExistence type="predicted"/>
<dbReference type="GO" id="GO:0005777">
    <property type="term" value="C:peroxisome"/>
    <property type="evidence" value="ECO:0007669"/>
    <property type="project" value="TreeGrafter"/>
</dbReference>
<dbReference type="SUPFAM" id="SSF52096">
    <property type="entry name" value="ClpP/crotonase"/>
    <property type="match status" value="1"/>
</dbReference>
<dbReference type="InterPro" id="IPR001753">
    <property type="entry name" value="Enoyl-CoA_hydra/iso"/>
</dbReference>
<dbReference type="VEuPathDB" id="FungiDB:EMCG_01616"/>